<proteinExistence type="predicted"/>
<evidence type="ECO:0000313" key="2">
    <source>
        <dbReference type="Proteomes" id="UP001597094"/>
    </source>
</evidence>
<organism evidence="1 2">
    <name type="scientific">Pontibacter rugosus</name>
    <dbReference type="NCBI Taxonomy" id="1745966"/>
    <lineage>
        <taxon>Bacteria</taxon>
        <taxon>Pseudomonadati</taxon>
        <taxon>Bacteroidota</taxon>
        <taxon>Cytophagia</taxon>
        <taxon>Cytophagales</taxon>
        <taxon>Hymenobacteraceae</taxon>
        <taxon>Pontibacter</taxon>
    </lineage>
</organism>
<comment type="caution">
    <text evidence="1">The sequence shown here is derived from an EMBL/GenBank/DDBJ whole genome shotgun (WGS) entry which is preliminary data.</text>
</comment>
<dbReference type="RefSeq" id="WP_377521977.1">
    <property type="nucleotide sequence ID" value="NZ_JBHTLD010000002.1"/>
</dbReference>
<name>A0ABW3SJN5_9BACT</name>
<sequence length="191" mass="21510">MAKYKHLLFVGLLLATVACERPVPPVSDKAEASFNLTTYLQEQKQALQAEQPMVLKSVATQGQEPEIKETSNVDWEDELTVFEQAGLNRPSLLEYYTKQEQVLADGSIAIEYNRLEDAEAQVTYLRLLLSPNGQLKQLNARLQDQNIIFYSRRSIQLSTDPQTGDIASYRVEGVQKMAFGDSLHYKVAANL</sequence>
<dbReference type="PROSITE" id="PS51257">
    <property type="entry name" value="PROKAR_LIPOPROTEIN"/>
    <property type="match status" value="1"/>
</dbReference>
<reference evidence="2" key="1">
    <citation type="journal article" date="2019" name="Int. J. Syst. Evol. Microbiol.">
        <title>The Global Catalogue of Microorganisms (GCM) 10K type strain sequencing project: providing services to taxonomists for standard genome sequencing and annotation.</title>
        <authorList>
            <consortium name="The Broad Institute Genomics Platform"/>
            <consortium name="The Broad Institute Genome Sequencing Center for Infectious Disease"/>
            <person name="Wu L."/>
            <person name="Ma J."/>
        </authorList>
    </citation>
    <scope>NUCLEOTIDE SEQUENCE [LARGE SCALE GENOMIC DNA]</scope>
    <source>
        <strain evidence="2">JCM 31319</strain>
    </source>
</reference>
<dbReference type="EMBL" id="JBHTLD010000002">
    <property type="protein sequence ID" value="MFD1184637.1"/>
    <property type="molecule type" value="Genomic_DNA"/>
</dbReference>
<accession>A0ABW3SJN5</accession>
<evidence type="ECO:0000313" key="1">
    <source>
        <dbReference type="EMBL" id="MFD1184637.1"/>
    </source>
</evidence>
<gene>
    <name evidence="1" type="ORF">ACFQ2O_00370</name>
</gene>
<protein>
    <submittedName>
        <fullName evidence="1">Uncharacterized protein</fullName>
    </submittedName>
</protein>
<keyword evidence="2" id="KW-1185">Reference proteome</keyword>
<dbReference type="Proteomes" id="UP001597094">
    <property type="component" value="Unassembled WGS sequence"/>
</dbReference>